<sequence>MAPGHHYCRGWMGFRNIGTRPTYHSNIRDIEVQRAPCGLSGVQYLQRLKLAIHRQLNQKEQSNDKVHVSDAFASGSHFWMGGYGTRPRHSIRPPQKSRMTIARTLDVDPFHSTTLECGPTYLSATRCYLPPLDHALPPSHS</sequence>
<dbReference type="Proteomes" id="UP001196413">
    <property type="component" value="Unassembled WGS sequence"/>
</dbReference>
<dbReference type="AlphaFoldDB" id="A0AAD5MFZ7"/>
<gene>
    <name evidence="1" type="ORF">KIN20_003641</name>
</gene>
<protein>
    <submittedName>
        <fullName evidence="1">Uncharacterized protein</fullName>
    </submittedName>
</protein>
<reference evidence="1" key="1">
    <citation type="submission" date="2021-06" db="EMBL/GenBank/DDBJ databases">
        <title>Parelaphostrongylus tenuis whole genome reference sequence.</title>
        <authorList>
            <person name="Garwood T.J."/>
            <person name="Larsen P.A."/>
            <person name="Fountain-Jones N.M."/>
            <person name="Garbe J.R."/>
            <person name="Macchietto M.G."/>
            <person name="Kania S.A."/>
            <person name="Gerhold R.W."/>
            <person name="Richards J.E."/>
            <person name="Wolf T.M."/>
        </authorList>
    </citation>
    <scope>NUCLEOTIDE SEQUENCE</scope>
    <source>
        <strain evidence="1">MNPRO001-30</strain>
        <tissue evidence="1">Meninges</tissue>
    </source>
</reference>
<evidence type="ECO:0000313" key="1">
    <source>
        <dbReference type="EMBL" id="KAJ1348352.1"/>
    </source>
</evidence>
<organism evidence="1 2">
    <name type="scientific">Parelaphostrongylus tenuis</name>
    <name type="common">Meningeal worm</name>
    <dbReference type="NCBI Taxonomy" id="148309"/>
    <lineage>
        <taxon>Eukaryota</taxon>
        <taxon>Metazoa</taxon>
        <taxon>Ecdysozoa</taxon>
        <taxon>Nematoda</taxon>
        <taxon>Chromadorea</taxon>
        <taxon>Rhabditida</taxon>
        <taxon>Rhabditina</taxon>
        <taxon>Rhabditomorpha</taxon>
        <taxon>Strongyloidea</taxon>
        <taxon>Metastrongylidae</taxon>
        <taxon>Parelaphostrongylus</taxon>
    </lineage>
</organism>
<proteinExistence type="predicted"/>
<accession>A0AAD5MFZ7</accession>
<comment type="caution">
    <text evidence="1">The sequence shown here is derived from an EMBL/GenBank/DDBJ whole genome shotgun (WGS) entry which is preliminary data.</text>
</comment>
<keyword evidence="2" id="KW-1185">Reference proteome</keyword>
<dbReference type="EMBL" id="JAHQIW010000486">
    <property type="protein sequence ID" value="KAJ1348352.1"/>
    <property type="molecule type" value="Genomic_DNA"/>
</dbReference>
<name>A0AAD5MFZ7_PARTN</name>
<evidence type="ECO:0000313" key="2">
    <source>
        <dbReference type="Proteomes" id="UP001196413"/>
    </source>
</evidence>